<keyword evidence="1" id="KW-0472">Membrane</keyword>
<sequence>MLLEWVAKHRLNEYSDVLGLLITIVGFAATLWAVWRSRRVAAQALAVANKVRDDLRKVETVAEFSSAMTAMEEVKRLHRKGDLDPLPERYSALRRSLISLRASSQLLTDGEQSVLQSAITQFAGFERRIEKALTSESAKVDFAKMNRIVSSSMDQIHAVLIRIKTAIGDGK</sequence>
<comment type="caution">
    <text evidence="2">The sequence shown here is derived from an EMBL/GenBank/DDBJ whole genome shotgun (WGS) entry which is preliminary data.</text>
</comment>
<gene>
    <name evidence="2" type="ORF">ACFQZQ_06215</name>
</gene>
<dbReference type="RefSeq" id="WP_386811897.1">
    <property type="nucleotide sequence ID" value="NZ_JBHTIH010000003.1"/>
</dbReference>
<keyword evidence="1" id="KW-1133">Transmembrane helix</keyword>
<evidence type="ECO:0000313" key="3">
    <source>
        <dbReference type="Proteomes" id="UP001597090"/>
    </source>
</evidence>
<keyword evidence="1" id="KW-0812">Transmembrane</keyword>
<accession>A0ABW2YQU0</accession>
<feature type="transmembrane region" description="Helical" evidence="1">
    <location>
        <begin position="17"/>
        <end position="35"/>
    </location>
</feature>
<evidence type="ECO:0000256" key="1">
    <source>
        <dbReference type="SAM" id="Phobius"/>
    </source>
</evidence>
<dbReference type="Proteomes" id="UP001597090">
    <property type="component" value="Unassembled WGS sequence"/>
</dbReference>
<name>A0ABW2YQU0_9GAMM</name>
<evidence type="ECO:0000313" key="2">
    <source>
        <dbReference type="EMBL" id="MFD0738872.1"/>
    </source>
</evidence>
<reference evidence="3" key="1">
    <citation type="journal article" date="2019" name="Int. J. Syst. Evol. Microbiol.">
        <title>The Global Catalogue of Microorganisms (GCM) 10K type strain sequencing project: providing services to taxonomists for standard genome sequencing and annotation.</title>
        <authorList>
            <consortium name="The Broad Institute Genomics Platform"/>
            <consortium name="The Broad Institute Genome Sequencing Center for Infectious Disease"/>
            <person name="Wu L."/>
            <person name="Ma J."/>
        </authorList>
    </citation>
    <scope>NUCLEOTIDE SEQUENCE [LARGE SCALE GENOMIC DNA]</scope>
    <source>
        <strain evidence="3">CCUG 55491</strain>
    </source>
</reference>
<protein>
    <submittedName>
        <fullName evidence="2">Uncharacterized protein</fullName>
    </submittedName>
</protein>
<dbReference type="EMBL" id="JBHTIH010000003">
    <property type="protein sequence ID" value="MFD0738872.1"/>
    <property type="molecule type" value="Genomic_DNA"/>
</dbReference>
<keyword evidence="3" id="KW-1185">Reference proteome</keyword>
<proteinExistence type="predicted"/>
<organism evidence="2 3">
    <name type="scientific">Lysobacter koreensis</name>
    <dbReference type="NCBI Taxonomy" id="266122"/>
    <lineage>
        <taxon>Bacteria</taxon>
        <taxon>Pseudomonadati</taxon>
        <taxon>Pseudomonadota</taxon>
        <taxon>Gammaproteobacteria</taxon>
        <taxon>Lysobacterales</taxon>
        <taxon>Lysobacteraceae</taxon>
        <taxon>Lysobacter</taxon>
    </lineage>
</organism>